<dbReference type="InterPro" id="IPR007889">
    <property type="entry name" value="HTH_Psq"/>
</dbReference>
<keyword evidence="5 6" id="KW-0539">Nucleus</keyword>
<evidence type="ECO:0000256" key="3">
    <source>
        <dbReference type="ARBA" id="ARBA00023125"/>
    </source>
</evidence>
<keyword evidence="4" id="KW-0804">Transcription</keyword>
<dbReference type="GO" id="GO:0003677">
    <property type="term" value="F:DNA binding"/>
    <property type="evidence" value="ECO:0007669"/>
    <property type="project" value="UniProtKB-UniRule"/>
</dbReference>
<gene>
    <name evidence="9" type="ORF">ZHD862_LOCUS13971</name>
</gene>
<dbReference type="FunFam" id="1.10.10.60:FF:000019">
    <property type="entry name" value="Ligand-dependent corepressor isoform 1"/>
    <property type="match status" value="1"/>
</dbReference>
<feature type="region of interest" description="Disordered" evidence="7">
    <location>
        <begin position="314"/>
        <end position="394"/>
    </location>
</feature>
<protein>
    <recommendedName>
        <fullName evidence="8">HTH psq-type domain-containing protein</fullName>
    </recommendedName>
</protein>
<dbReference type="EMBL" id="CAJNOT010000591">
    <property type="protein sequence ID" value="CAF1029579.1"/>
    <property type="molecule type" value="Genomic_DNA"/>
</dbReference>
<dbReference type="Pfam" id="PF05225">
    <property type="entry name" value="HTH_psq"/>
    <property type="match status" value="1"/>
</dbReference>
<evidence type="ECO:0000313" key="9">
    <source>
        <dbReference type="EMBL" id="CAF1029579.1"/>
    </source>
</evidence>
<keyword evidence="3 6" id="KW-0238">DNA-binding</keyword>
<dbReference type="Proteomes" id="UP000663864">
    <property type="component" value="Unassembled WGS sequence"/>
</dbReference>
<keyword evidence="2" id="KW-0805">Transcription regulation</keyword>
<evidence type="ECO:0000259" key="8">
    <source>
        <dbReference type="PROSITE" id="PS50960"/>
    </source>
</evidence>
<organism evidence="9 10">
    <name type="scientific">Rotaria sordida</name>
    <dbReference type="NCBI Taxonomy" id="392033"/>
    <lineage>
        <taxon>Eukaryota</taxon>
        <taxon>Metazoa</taxon>
        <taxon>Spiralia</taxon>
        <taxon>Gnathifera</taxon>
        <taxon>Rotifera</taxon>
        <taxon>Eurotatoria</taxon>
        <taxon>Bdelloidea</taxon>
        <taxon>Philodinida</taxon>
        <taxon>Philodinidae</taxon>
        <taxon>Rotaria</taxon>
    </lineage>
</organism>
<name>A0A814IRM9_9BILA</name>
<comment type="subcellular location">
    <subcellularLocation>
        <location evidence="1 6">Nucleus</location>
    </subcellularLocation>
</comment>
<dbReference type="GO" id="GO:0006357">
    <property type="term" value="P:regulation of transcription by RNA polymerase II"/>
    <property type="evidence" value="ECO:0007669"/>
    <property type="project" value="TreeGrafter"/>
</dbReference>
<evidence type="ECO:0000256" key="6">
    <source>
        <dbReference type="PROSITE-ProRule" id="PRU00320"/>
    </source>
</evidence>
<proteinExistence type="predicted"/>
<reference evidence="9" key="1">
    <citation type="submission" date="2021-02" db="EMBL/GenBank/DDBJ databases">
        <authorList>
            <person name="Nowell W R."/>
        </authorList>
    </citation>
    <scope>NUCLEOTIDE SEQUENCE</scope>
</reference>
<evidence type="ECO:0000256" key="1">
    <source>
        <dbReference type="ARBA" id="ARBA00004123"/>
    </source>
</evidence>
<feature type="compositionally biased region" description="Low complexity" evidence="7">
    <location>
        <begin position="328"/>
        <end position="345"/>
    </location>
</feature>
<evidence type="ECO:0000256" key="7">
    <source>
        <dbReference type="SAM" id="MobiDB-lite"/>
    </source>
</evidence>
<evidence type="ECO:0000256" key="2">
    <source>
        <dbReference type="ARBA" id="ARBA00023015"/>
    </source>
</evidence>
<feature type="compositionally biased region" description="Acidic residues" evidence="7">
    <location>
        <begin position="509"/>
        <end position="525"/>
    </location>
</feature>
<comment type="caution">
    <text evidence="9">The sequence shown here is derived from an EMBL/GenBank/DDBJ whole genome shotgun (WGS) entry which is preliminary data.</text>
</comment>
<feature type="region of interest" description="Disordered" evidence="7">
    <location>
        <begin position="438"/>
        <end position="525"/>
    </location>
</feature>
<evidence type="ECO:0000313" key="10">
    <source>
        <dbReference type="Proteomes" id="UP000663864"/>
    </source>
</evidence>
<evidence type="ECO:0000256" key="4">
    <source>
        <dbReference type="ARBA" id="ARBA00023163"/>
    </source>
</evidence>
<dbReference type="AlphaFoldDB" id="A0A814IRM9"/>
<dbReference type="PANTHER" id="PTHR21545:SF13">
    <property type="entry name" value="ECDYSONE-INDUCED PROTEIN 93F, ISOFORM C"/>
    <property type="match status" value="1"/>
</dbReference>
<dbReference type="Gene3D" id="1.10.10.60">
    <property type="entry name" value="Homeodomain-like"/>
    <property type="match status" value="1"/>
</dbReference>
<sequence length="525" mass="60214">MTECFSARCQQDRKLVRREFNKWTKNLLFQIGLETITKNHFDFDVNVFNQTDDERIPIDFNPEQECLFCINRQEYLNNKKINNQINEHHHPITETIIDDDENAPLDLSLKSSTNNLSLITSNSRTNIKHRPLFDMKSDIPTMYGQEELDRFMSDMIASQLDFSSQSFLNMNLFPTSPTIPLHYSQTNKKSSTSLQDTRIAQLAKQMAYERMLQEIDYQRYSSTNKKSKISNNLTSSSSSSSILTESIHVNHILNDVMMRILHEMFEKQQTSSVSQPRASRKGELLFVKKQNVNNDEQYNTNIFNHFNNNYNIKQQQQPHKHNNKVNPSSSSSSSTSSVSSTRSSSIHIKNKHKTKLNQSTNYIPKGRSNEIINNNNNNNNKVMIGTDGKQIRPKRGQYRRYESEQLAKAVAAVLSNEMSVHKAGSFFGVPHSTLEYKVKERNTKASSTTKSKNESTSSISINDNDNNNNNIHHGENNDDDDDDNKSSKELTTCLPPSNSSTNNDHQDTIDDENESNDDDDNDLEE</sequence>
<dbReference type="InterPro" id="IPR009057">
    <property type="entry name" value="Homeodomain-like_sf"/>
</dbReference>
<accession>A0A814IRM9</accession>
<feature type="domain" description="HTH psq-type" evidence="8">
    <location>
        <begin position="392"/>
        <end position="444"/>
    </location>
</feature>
<dbReference type="SUPFAM" id="SSF46689">
    <property type="entry name" value="Homeodomain-like"/>
    <property type="match status" value="1"/>
</dbReference>
<dbReference type="PROSITE" id="PS50960">
    <property type="entry name" value="HTH_PSQ"/>
    <property type="match status" value="1"/>
</dbReference>
<dbReference type="PANTHER" id="PTHR21545">
    <property type="entry name" value="TRANSCRIPTION FACTOR MLR1/2"/>
    <property type="match status" value="1"/>
</dbReference>
<dbReference type="GO" id="GO:0005634">
    <property type="term" value="C:nucleus"/>
    <property type="evidence" value="ECO:0007669"/>
    <property type="project" value="UniProtKB-SubCell"/>
</dbReference>
<feature type="compositionally biased region" description="Low complexity" evidence="7">
    <location>
        <begin position="444"/>
        <end position="471"/>
    </location>
</feature>
<feature type="DNA-binding region" description="H-T-H motif" evidence="6">
    <location>
        <begin position="420"/>
        <end position="440"/>
    </location>
</feature>
<feature type="compositionally biased region" description="Polar residues" evidence="7">
    <location>
        <begin position="494"/>
        <end position="503"/>
    </location>
</feature>
<evidence type="ECO:0000256" key="5">
    <source>
        <dbReference type="ARBA" id="ARBA00023242"/>
    </source>
</evidence>